<dbReference type="PROSITE" id="PS50994">
    <property type="entry name" value="INTEGRASE"/>
    <property type="match status" value="1"/>
</dbReference>
<evidence type="ECO:0000256" key="2">
    <source>
        <dbReference type="SAM" id="Coils"/>
    </source>
</evidence>
<organism evidence="4 5">
    <name type="scientific">Lactococcus lactis subsp. cremoris</name>
    <name type="common">Streptococcus cremoris</name>
    <dbReference type="NCBI Taxonomy" id="1359"/>
    <lineage>
        <taxon>Bacteria</taxon>
        <taxon>Bacillati</taxon>
        <taxon>Bacillota</taxon>
        <taxon>Bacilli</taxon>
        <taxon>Lactobacillales</taxon>
        <taxon>Streptococcaceae</taxon>
        <taxon>Lactococcus</taxon>
    </lineage>
</organism>
<dbReference type="InterPro" id="IPR001584">
    <property type="entry name" value="Integrase_cat-core"/>
</dbReference>
<dbReference type="EMBL" id="CP015899">
    <property type="protein sequence ID" value="WMF94368.1"/>
    <property type="molecule type" value="Genomic_DNA"/>
</dbReference>
<proteinExistence type="predicted"/>
<feature type="coiled-coil region" evidence="2">
    <location>
        <begin position="122"/>
        <end position="156"/>
    </location>
</feature>
<dbReference type="Gene3D" id="1.10.10.10">
    <property type="entry name" value="Winged helix-like DNA-binding domain superfamily/Winged helix DNA-binding domain"/>
    <property type="match status" value="1"/>
</dbReference>
<dbReference type="Gene3D" id="1.10.10.60">
    <property type="entry name" value="Homeodomain-like"/>
    <property type="match status" value="1"/>
</dbReference>
<dbReference type="Gene3D" id="3.30.420.10">
    <property type="entry name" value="Ribonuclease H-like superfamily/Ribonuclease H"/>
    <property type="match status" value="1"/>
</dbReference>
<dbReference type="GO" id="GO:0015074">
    <property type="term" value="P:DNA integration"/>
    <property type="evidence" value="ECO:0007669"/>
    <property type="project" value="InterPro"/>
</dbReference>
<dbReference type="InterPro" id="IPR010921">
    <property type="entry name" value="Trp_repressor/repl_initiator"/>
</dbReference>
<dbReference type="SUPFAM" id="SSF53098">
    <property type="entry name" value="Ribonuclease H-like"/>
    <property type="match status" value="1"/>
</dbReference>
<keyword evidence="2" id="KW-0175">Coiled coil</keyword>
<evidence type="ECO:0000259" key="3">
    <source>
        <dbReference type="PROSITE" id="PS50994"/>
    </source>
</evidence>
<dbReference type="Pfam" id="PF13518">
    <property type="entry name" value="HTH_28"/>
    <property type="match status" value="2"/>
</dbReference>
<evidence type="ECO:0000313" key="5">
    <source>
        <dbReference type="Proteomes" id="UP000191806"/>
    </source>
</evidence>
<dbReference type="Proteomes" id="UP000191806">
    <property type="component" value="Chromosome"/>
</dbReference>
<dbReference type="Pfam" id="PF13333">
    <property type="entry name" value="rve_2"/>
    <property type="match status" value="1"/>
</dbReference>
<dbReference type="InterPro" id="IPR036388">
    <property type="entry name" value="WH-like_DNA-bd_sf"/>
</dbReference>
<dbReference type="InterPro" id="IPR048020">
    <property type="entry name" value="Transpos_IS3"/>
</dbReference>
<dbReference type="InterPro" id="IPR012337">
    <property type="entry name" value="RNaseH-like_sf"/>
</dbReference>
<evidence type="ECO:0000313" key="4">
    <source>
        <dbReference type="EMBL" id="WMF94368.1"/>
    </source>
</evidence>
<dbReference type="GO" id="GO:0043565">
    <property type="term" value="F:sequence-specific DNA binding"/>
    <property type="evidence" value="ECO:0007669"/>
    <property type="project" value="InterPro"/>
</dbReference>
<dbReference type="InterPro" id="IPR036397">
    <property type="entry name" value="RNaseH_sf"/>
</dbReference>
<reference evidence="4 5" key="1">
    <citation type="journal article" date="2017" name="BMC Genomics">
        <title>Comparative and functional genomics of the Lactococcus lactis taxon; insights into evolution and niche adaptation.</title>
        <authorList>
            <person name="Kelleher P."/>
            <person name="Bottacini F."/>
            <person name="Mahony J."/>
            <person name="Kilcawley K.N."/>
            <person name="van Sinderen D."/>
        </authorList>
    </citation>
    <scope>NUCLEOTIDE SEQUENCE [LARGE SCALE GENOMIC DNA]</scope>
    <source>
        <strain evidence="4 5">JM1</strain>
    </source>
</reference>
<evidence type="ECO:0000256" key="1">
    <source>
        <dbReference type="ARBA" id="ARBA00002286"/>
    </source>
</evidence>
<sequence length="458" mass="54730">MRFEFKLKIVKEYLDKRTGYHSLSKKYGFKDTQQIRRWIFAYEIAGEEGLKTGKNRAYSTEVKLNAVNLYLTSNWSARDIAKDLGIIDYSRILDWVRRYRSDNFEAFKQSRGRPKTGQEIINKKTELSLDEKDFRIRELERELENTKIELKYFKRIEEAENGTTSEGKARLVQTLHREFKFPIKQLLIISGLPKATYYYWVNCFGRPNKDEEIEKVLIKLRKLHPNAGYRPMVELLKREGYIVNHKKVQRLMRKLGLCITSFWRKTRKYSSYRGKVGKVAKNLLNRRFNSKVVHQKLVTDTTEFKYYDNGQVKKAYLNPYMDLFNREIVSFEISKQPNFIAISNALSKAIEITSDCPYRRTFHSDQGWAYQTPYYRQKLQEHNIYQSMSRKGNCHDNSVVENFFGILKQEVYYGKRFDSFDSLEITISNYIHYYNNLRIKKNLSWLSPIEYRKSFKNK</sequence>
<dbReference type="NCBIfam" id="NF033516">
    <property type="entry name" value="transpos_IS3"/>
    <property type="match status" value="1"/>
</dbReference>
<feature type="domain" description="Integrase catalytic" evidence="3">
    <location>
        <begin position="287"/>
        <end position="456"/>
    </location>
</feature>
<dbReference type="Pfam" id="PF00665">
    <property type="entry name" value="rve"/>
    <property type="match status" value="1"/>
</dbReference>
<dbReference type="InterPro" id="IPR025948">
    <property type="entry name" value="HTH-like_dom"/>
</dbReference>
<dbReference type="RefSeq" id="WP_203415620.1">
    <property type="nucleotide sequence ID" value="NZ_CP015899.2"/>
</dbReference>
<gene>
    <name evidence="4" type="ORF">LLJM1_03300</name>
</gene>
<comment type="function">
    <text evidence="1">Involved in the transposition of the insertion sequence.</text>
</comment>
<dbReference type="InterPro" id="IPR055247">
    <property type="entry name" value="InsJ-like_HTH"/>
</dbReference>
<dbReference type="PANTHER" id="PTHR46889">
    <property type="entry name" value="TRANSPOSASE INSF FOR INSERTION SEQUENCE IS3B-RELATED"/>
    <property type="match status" value="1"/>
</dbReference>
<name>A0AAF0SX63_LACLC</name>
<dbReference type="Pfam" id="PF13276">
    <property type="entry name" value="HTH_21"/>
    <property type="match status" value="1"/>
</dbReference>
<protein>
    <submittedName>
        <fullName evidence="4">IS3 family transposase</fullName>
    </submittedName>
</protein>
<accession>A0AAF0SX63</accession>
<dbReference type="SUPFAM" id="SSF48295">
    <property type="entry name" value="TrpR-like"/>
    <property type="match status" value="1"/>
</dbReference>
<dbReference type="InterPro" id="IPR050900">
    <property type="entry name" value="Transposase_IS3/IS150/IS904"/>
</dbReference>
<dbReference type="AlphaFoldDB" id="A0AAF0SX63"/>
<dbReference type="PANTHER" id="PTHR46889:SF4">
    <property type="entry name" value="TRANSPOSASE INSO FOR INSERTION SEQUENCE ELEMENT IS911B-RELATED"/>
    <property type="match status" value="1"/>
</dbReference>